<sequence length="200" mass="22480">MGGVWEALIRSVKRALNVVLQRQALTDEILLTAMAHVECIINGRPLTHVPSESGDPQALTPNHLLMGRAVPDLAPEIITGGEVSLKKRWRHAQFLANQFWKRWVKEYLPALIGRKKWFRPQRNFMNGDVVIIMEPDMPRGRWSLGRILEVFPRNDGVVRSALVRANGTTIHRPATKLCLLKSADDDVDSLSVHRAGDVAD</sequence>
<dbReference type="PANTHER" id="PTHR47331">
    <property type="entry name" value="PHD-TYPE DOMAIN-CONTAINING PROTEIN"/>
    <property type="match status" value="1"/>
</dbReference>
<organism evidence="2 3">
    <name type="scientific">Trichuris suis</name>
    <name type="common">pig whipworm</name>
    <dbReference type="NCBI Taxonomy" id="68888"/>
    <lineage>
        <taxon>Eukaryota</taxon>
        <taxon>Metazoa</taxon>
        <taxon>Ecdysozoa</taxon>
        <taxon>Nematoda</taxon>
        <taxon>Enoplea</taxon>
        <taxon>Dorylaimia</taxon>
        <taxon>Trichinellida</taxon>
        <taxon>Trichuridae</taxon>
        <taxon>Trichuris</taxon>
    </lineage>
</organism>
<gene>
    <name evidence="2" type="ORF">M513_12044</name>
</gene>
<feature type="domain" description="DUF5641" evidence="1">
    <location>
        <begin position="87"/>
        <end position="180"/>
    </location>
</feature>
<name>A0A085LQ10_9BILA</name>
<reference evidence="2 3" key="1">
    <citation type="journal article" date="2014" name="Nat. Genet.">
        <title>Genome and transcriptome of the porcine whipworm Trichuris suis.</title>
        <authorList>
            <person name="Jex A.R."/>
            <person name="Nejsum P."/>
            <person name="Schwarz E.M."/>
            <person name="Hu L."/>
            <person name="Young N.D."/>
            <person name="Hall R.S."/>
            <person name="Korhonen P.K."/>
            <person name="Liao S."/>
            <person name="Thamsborg S."/>
            <person name="Xia J."/>
            <person name="Xu P."/>
            <person name="Wang S."/>
            <person name="Scheerlinck J.P."/>
            <person name="Hofmann A."/>
            <person name="Sternberg P.W."/>
            <person name="Wang J."/>
            <person name="Gasser R.B."/>
        </authorList>
    </citation>
    <scope>NUCLEOTIDE SEQUENCE [LARGE SCALE GENOMIC DNA]</scope>
    <source>
        <strain evidence="2">DCEP-RM93M</strain>
    </source>
</reference>
<dbReference type="PANTHER" id="PTHR47331:SF1">
    <property type="entry name" value="GAG-LIKE PROTEIN"/>
    <property type="match status" value="1"/>
</dbReference>
<keyword evidence="3" id="KW-1185">Reference proteome</keyword>
<evidence type="ECO:0000259" key="1">
    <source>
        <dbReference type="Pfam" id="PF18701"/>
    </source>
</evidence>
<dbReference type="Pfam" id="PF18701">
    <property type="entry name" value="DUF5641"/>
    <property type="match status" value="1"/>
</dbReference>
<evidence type="ECO:0000313" key="2">
    <source>
        <dbReference type="EMBL" id="KFD47056.1"/>
    </source>
</evidence>
<accession>A0A085LQ10</accession>
<dbReference type="Proteomes" id="UP000030764">
    <property type="component" value="Unassembled WGS sequence"/>
</dbReference>
<protein>
    <recommendedName>
        <fullName evidence="1">DUF5641 domain-containing protein</fullName>
    </recommendedName>
</protein>
<dbReference type="EMBL" id="KL363341">
    <property type="protein sequence ID" value="KFD47056.1"/>
    <property type="molecule type" value="Genomic_DNA"/>
</dbReference>
<dbReference type="InterPro" id="IPR040676">
    <property type="entry name" value="DUF5641"/>
</dbReference>
<proteinExistence type="predicted"/>
<evidence type="ECO:0000313" key="3">
    <source>
        <dbReference type="Proteomes" id="UP000030764"/>
    </source>
</evidence>
<dbReference type="AlphaFoldDB" id="A0A085LQ10"/>